<name>A0A1V0QGL0_CNPV</name>
<keyword evidence="4" id="KW-0244">Early protein</keyword>
<evidence type="ECO:0000256" key="4">
    <source>
        <dbReference type="ARBA" id="ARBA00022518"/>
    </source>
</evidence>
<evidence type="ECO:0000256" key="10">
    <source>
        <dbReference type="ARBA" id="ARBA00034740"/>
    </source>
</evidence>
<dbReference type="Pfam" id="PF04745">
    <property type="entry name" value="Pox_A8"/>
    <property type="match status" value="1"/>
</dbReference>
<comment type="subunit">
    <text evidence="2">Heterodimer of a 45 kDa (A23R) and a 32 kDa (A8R) subunit to form the virus intermediate transcription factor (VITF)-3.</text>
</comment>
<evidence type="ECO:0000256" key="8">
    <source>
        <dbReference type="ARBA" id="ARBA00030145"/>
    </source>
</evidence>
<reference evidence="11" key="1">
    <citation type="journal article" date="2017" name="BMC Genomics">
        <title>Genomic characterization of two novel pathogenic avipoxviruses isolated from pacific shearwaters (Ardenna spp.).</title>
        <authorList>
            <person name="Sarker S."/>
            <person name="Das S."/>
            <person name="Lavers J.L."/>
            <person name="Hutton I."/>
            <person name="Helbig K."/>
            <person name="Imbery J."/>
            <person name="Upton C."/>
            <person name="Raidal S.R."/>
        </authorList>
    </citation>
    <scope>NUCLEOTIDE SEQUENCE [LARGE SCALE GENOMIC DNA]</scope>
    <source>
        <strain evidence="11">SWPV-2</strain>
    </source>
</reference>
<evidence type="ECO:0000256" key="5">
    <source>
        <dbReference type="ARBA" id="ARBA00023015"/>
    </source>
</evidence>
<keyword evidence="6" id="KW-0010">Activator</keyword>
<evidence type="ECO:0000256" key="1">
    <source>
        <dbReference type="ARBA" id="ARBA00003344"/>
    </source>
</evidence>
<dbReference type="InterPro" id="IPR006834">
    <property type="entry name" value="Pox_A8"/>
</dbReference>
<evidence type="ECO:0000256" key="2">
    <source>
        <dbReference type="ARBA" id="ARBA00011528"/>
    </source>
</evidence>
<evidence type="ECO:0000256" key="7">
    <source>
        <dbReference type="ARBA" id="ARBA00023163"/>
    </source>
</evidence>
<comment type="function">
    <text evidence="1">Acts with RNA polymerase to initiate transcription from intermediate gene promoters.</text>
</comment>
<evidence type="ECO:0000256" key="3">
    <source>
        <dbReference type="ARBA" id="ARBA00015634"/>
    </source>
</evidence>
<sequence>MYQLIPDLDTSMNLELGDFKLSTTKIKPREDTQYYVSKNKRMYLCKTKGDERIKSLGFFLHKLEFLNYKETNYMMQKMENINNIQLTKKNNVISAPYVILINLSSKGFRLTETLLEFYFPEVFKENSKKFKFNTQIQLIQEKLGYEQSSYDNIEFENYYSTICLILKSKKNMEKDDPEMFDVRDMSPILKSLSEITYKLYVMYIRSNFVQWSISSSAVVTQLVNTVLTTIFNLLTKYITENKRFTCKLAHNNELPIDMLVCYYNELSEIISNLMNLNRYKINRHVQENLLSFCIIFGEVI</sequence>
<evidence type="ECO:0000313" key="11">
    <source>
        <dbReference type="EMBL" id="ARE67482.1"/>
    </source>
</evidence>
<keyword evidence="7" id="KW-0804">Transcription</keyword>
<keyword evidence="5" id="KW-0805">Transcription regulation</keyword>
<proteinExistence type="inferred from homology"/>
<dbReference type="EMBL" id="KX857215">
    <property type="protein sequence ID" value="ARE67482.1"/>
    <property type="molecule type" value="Genomic_DNA"/>
</dbReference>
<gene>
    <name evidence="11" type="primary">SWPV2-231</name>
</gene>
<comment type="similarity">
    <text evidence="10">Belongs to the orthopoxvirus OPG134 family.</text>
</comment>
<dbReference type="Proteomes" id="UP000319767">
    <property type="component" value="Segment"/>
</dbReference>
<evidence type="ECO:0000256" key="9">
    <source>
        <dbReference type="ARBA" id="ARBA00030405"/>
    </source>
</evidence>
<accession>A0A1V0QGL0</accession>
<evidence type="ECO:0000256" key="6">
    <source>
        <dbReference type="ARBA" id="ARBA00023159"/>
    </source>
</evidence>
<organism evidence="11">
    <name type="scientific">Shearwaterpox virus</name>
    <dbReference type="NCBI Taxonomy" id="1974596"/>
    <lineage>
        <taxon>Viruses</taxon>
        <taxon>Varidnaviria</taxon>
        <taxon>Bamfordvirae</taxon>
        <taxon>Nucleocytoviricota</taxon>
        <taxon>Pokkesviricetes</taxon>
        <taxon>Chitovirales</taxon>
        <taxon>Poxviridae</taxon>
        <taxon>Chordopoxvirinae</taxon>
        <taxon>Avipoxvirus</taxon>
        <taxon>Avipoxvirus canarypox</taxon>
        <taxon>Canarypox virus</taxon>
    </lineage>
</organism>
<protein>
    <recommendedName>
        <fullName evidence="3">Intermediate transcription factor 3 small subunit</fullName>
    </recommendedName>
    <alternativeName>
        <fullName evidence="9">VITF-3 32 kDa subunit</fullName>
    </alternativeName>
    <alternativeName>
        <fullName evidence="8">VITF-3 small subunit</fullName>
    </alternativeName>
</protein>